<name>A0ABX8Z587_9BACT</name>
<dbReference type="InterPro" id="IPR002716">
    <property type="entry name" value="PIN_dom"/>
</dbReference>
<evidence type="ECO:0000313" key="2">
    <source>
        <dbReference type="EMBL" id="QZA59463.1"/>
    </source>
</evidence>
<gene>
    <name evidence="2" type="ORF">RHAB15C_0001397</name>
</gene>
<dbReference type="PANTHER" id="PTHR36173:SF1">
    <property type="entry name" value="RIBONUCLEASE VAPC22"/>
    <property type="match status" value="1"/>
</dbReference>
<dbReference type="Proteomes" id="UP000822862">
    <property type="component" value="Plasmid unnamed"/>
</dbReference>
<organism evidence="2 3">
    <name type="scientific">Candidatus Rhabdochlamydia porcellionis</name>
    <dbReference type="NCBI Taxonomy" id="225148"/>
    <lineage>
        <taxon>Bacteria</taxon>
        <taxon>Pseudomonadati</taxon>
        <taxon>Chlamydiota</taxon>
        <taxon>Chlamydiia</taxon>
        <taxon>Parachlamydiales</taxon>
        <taxon>Candidatus Rhabdochlamydiaceae</taxon>
        <taxon>Candidatus Rhabdochlamydia</taxon>
    </lineage>
</organism>
<keyword evidence="2" id="KW-0378">Hydrolase</keyword>
<feature type="domain" description="PIN" evidence="1">
    <location>
        <begin position="12"/>
        <end position="135"/>
    </location>
</feature>
<keyword evidence="2" id="KW-0614">Plasmid</keyword>
<dbReference type="InterPro" id="IPR052919">
    <property type="entry name" value="TA_system_RNase"/>
</dbReference>
<evidence type="ECO:0000313" key="3">
    <source>
        <dbReference type="Proteomes" id="UP000822862"/>
    </source>
</evidence>
<dbReference type="InterPro" id="IPR029060">
    <property type="entry name" value="PIN-like_dom_sf"/>
</dbReference>
<dbReference type="GO" id="GO:0016787">
    <property type="term" value="F:hydrolase activity"/>
    <property type="evidence" value="ECO:0007669"/>
    <property type="project" value="UniProtKB-KW"/>
</dbReference>
<dbReference type="InterPro" id="IPR041705">
    <property type="entry name" value="PIN_Sll0205"/>
</dbReference>
<dbReference type="SUPFAM" id="SSF88723">
    <property type="entry name" value="PIN domain-like"/>
    <property type="match status" value="1"/>
</dbReference>
<dbReference type="EMBL" id="CP075586">
    <property type="protein sequence ID" value="QZA59463.1"/>
    <property type="molecule type" value="Genomic_DNA"/>
</dbReference>
<dbReference type="EC" id="3.1.-.-" evidence="2"/>
<dbReference type="Gene3D" id="3.40.50.1010">
    <property type="entry name" value="5'-nuclease"/>
    <property type="match status" value="1"/>
</dbReference>
<protein>
    <submittedName>
        <fullName evidence="2">Ribonuclease VapC22</fullName>
        <ecNumber evidence="2">3.1.-.-</ecNumber>
    </submittedName>
</protein>
<keyword evidence="3" id="KW-1185">Reference proteome</keyword>
<dbReference type="CDD" id="cd09872">
    <property type="entry name" value="PIN_Sll0205-like"/>
    <property type="match status" value="1"/>
</dbReference>
<reference evidence="2 3" key="1">
    <citation type="submission" date="2021-05" db="EMBL/GenBank/DDBJ databases">
        <title>Ecology and evolution of chlamydial symbionts of arthropods.</title>
        <authorList>
            <person name="Halter T."/>
            <person name="Sixt B.S."/>
            <person name="Toenshoff E.R."/>
            <person name="Koestlbacher S."/>
            <person name="Schulz F."/>
            <person name="Kostanjsek R."/>
            <person name="Collingro A."/>
            <person name="Hendrickx F."/>
            <person name="Horn M."/>
        </authorList>
    </citation>
    <scope>NUCLEOTIDE SEQUENCE [LARGE SCALE GENOMIC DNA]</scope>
    <source>
        <strain evidence="2 3">15C</strain>
        <plasmid evidence="2 3">unnamed</plasmid>
    </source>
</reference>
<dbReference type="RefSeq" id="WP_194845044.1">
    <property type="nucleotide sequence ID" value="NZ_CP075586.1"/>
</dbReference>
<sequence>MPILRRLKRHRILLDTHVFIWVMNDSPLLTKEFKNSFASIFKTQGALLCPMSIWEIGMLTDKKRIEIDMDVLDWVNKALDSPGMLICPISPRIAIQSTRLPGKVHLDPVDRLLIATAYEESAVLVTSDRKIIDYGKGRFISVFDPCKR</sequence>
<geneLocation type="plasmid" evidence="2 3">
    <name>unnamed</name>
</geneLocation>
<dbReference type="Pfam" id="PF01850">
    <property type="entry name" value="PIN"/>
    <property type="match status" value="1"/>
</dbReference>
<evidence type="ECO:0000259" key="1">
    <source>
        <dbReference type="Pfam" id="PF01850"/>
    </source>
</evidence>
<dbReference type="PANTHER" id="PTHR36173">
    <property type="entry name" value="RIBONUCLEASE VAPC16-RELATED"/>
    <property type="match status" value="1"/>
</dbReference>
<accession>A0ABX8Z587</accession>
<proteinExistence type="predicted"/>